<evidence type="ECO:0000256" key="1">
    <source>
        <dbReference type="ARBA" id="ARBA00011069"/>
    </source>
</evidence>
<dbReference type="Pfam" id="PF09736">
    <property type="entry name" value="Bud13"/>
    <property type="match status" value="1"/>
</dbReference>
<comment type="similarity">
    <text evidence="1">Belongs to the CWC26 family.</text>
</comment>
<keyword evidence="4" id="KW-1185">Reference proteome</keyword>
<evidence type="ECO:0008006" key="5">
    <source>
        <dbReference type="Google" id="ProtNLM"/>
    </source>
</evidence>
<dbReference type="Proteomes" id="UP001189429">
    <property type="component" value="Unassembled WGS sequence"/>
</dbReference>
<evidence type="ECO:0000313" key="3">
    <source>
        <dbReference type="EMBL" id="CAK0896511.1"/>
    </source>
</evidence>
<comment type="caution">
    <text evidence="3">The sequence shown here is derived from an EMBL/GenBank/DDBJ whole genome shotgun (WGS) entry which is preliminary data.</text>
</comment>
<organism evidence="3 4">
    <name type="scientific">Prorocentrum cordatum</name>
    <dbReference type="NCBI Taxonomy" id="2364126"/>
    <lineage>
        <taxon>Eukaryota</taxon>
        <taxon>Sar</taxon>
        <taxon>Alveolata</taxon>
        <taxon>Dinophyceae</taxon>
        <taxon>Prorocentrales</taxon>
        <taxon>Prorocentraceae</taxon>
        <taxon>Prorocentrum</taxon>
    </lineage>
</organism>
<sequence length="151" mass="17372">MRPSVVLLRKRARIQQIVHTCPGTVNEEEQDAEVARIAAQPFARYTPDEKHLEALRERSDWNDPMRKFEEEQREAEGGAAGPGAGAAAARPPRPKCPHAPWPNRFNIPPGYRWDGKVRGSDFEKRWLQAKNGRELKKAEAYRWEQEMDQNS</sequence>
<protein>
    <recommendedName>
        <fullName evidence="5">BUD13 homolog</fullName>
    </recommendedName>
</protein>
<proteinExistence type="inferred from homology"/>
<feature type="region of interest" description="Disordered" evidence="2">
    <location>
        <begin position="56"/>
        <end position="110"/>
    </location>
</feature>
<dbReference type="InterPro" id="IPR051112">
    <property type="entry name" value="CWC26_splicing_factor"/>
</dbReference>
<accession>A0ABN9XAP8</accession>
<gene>
    <name evidence="3" type="ORF">PCOR1329_LOCUS74966</name>
</gene>
<reference evidence="3" key="1">
    <citation type="submission" date="2023-10" db="EMBL/GenBank/DDBJ databases">
        <authorList>
            <person name="Chen Y."/>
            <person name="Shah S."/>
            <person name="Dougan E. K."/>
            <person name="Thang M."/>
            <person name="Chan C."/>
        </authorList>
    </citation>
    <scope>NUCLEOTIDE SEQUENCE [LARGE SCALE GENOMIC DNA]</scope>
</reference>
<name>A0ABN9XAP8_9DINO</name>
<feature type="compositionally biased region" description="Basic and acidic residues" evidence="2">
    <location>
        <begin position="56"/>
        <end position="76"/>
    </location>
</feature>
<dbReference type="PANTHER" id="PTHR31809:SF0">
    <property type="entry name" value="BUD13 HOMOLOG"/>
    <property type="match status" value="1"/>
</dbReference>
<dbReference type="InterPro" id="IPR018609">
    <property type="entry name" value="Bud13"/>
</dbReference>
<evidence type="ECO:0000313" key="4">
    <source>
        <dbReference type="Proteomes" id="UP001189429"/>
    </source>
</evidence>
<dbReference type="PANTHER" id="PTHR31809">
    <property type="entry name" value="BUD13 HOMOLOG"/>
    <property type="match status" value="1"/>
</dbReference>
<evidence type="ECO:0000256" key="2">
    <source>
        <dbReference type="SAM" id="MobiDB-lite"/>
    </source>
</evidence>
<dbReference type="EMBL" id="CAUYUJ010020200">
    <property type="protein sequence ID" value="CAK0896511.1"/>
    <property type="molecule type" value="Genomic_DNA"/>
</dbReference>